<name>A0A7J7HVB9_CAMSI</name>
<gene>
    <name evidence="1" type="ORF">HYC85_008880</name>
</gene>
<comment type="caution">
    <text evidence="1">The sequence shown here is derived from an EMBL/GenBank/DDBJ whole genome shotgun (WGS) entry which is preliminary data.</text>
</comment>
<sequence>MKKKKRLKTKNTNRAKIHIHFERESEQARERYKGGLPRNRDRPVLRLITRDGFPLGRSDLATIGMPKPHENQRTTLVVSVHQNLLTTNQSVWESR</sequence>
<accession>A0A7J7HVB9</accession>
<proteinExistence type="predicted"/>
<reference evidence="2" key="1">
    <citation type="journal article" date="2020" name="Nat. Commun.">
        <title>Genome assembly of wild tea tree DASZ reveals pedigree and selection history of tea varieties.</title>
        <authorList>
            <person name="Zhang W."/>
            <person name="Zhang Y."/>
            <person name="Qiu H."/>
            <person name="Guo Y."/>
            <person name="Wan H."/>
            <person name="Zhang X."/>
            <person name="Scossa F."/>
            <person name="Alseekh S."/>
            <person name="Zhang Q."/>
            <person name="Wang P."/>
            <person name="Xu L."/>
            <person name="Schmidt M.H."/>
            <person name="Jia X."/>
            <person name="Li D."/>
            <person name="Zhu A."/>
            <person name="Guo F."/>
            <person name="Chen W."/>
            <person name="Ni D."/>
            <person name="Usadel B."/>
            <person name="Fernie A.R."/>
            <person name="Wen W."/>
        </authorList>
    </citation>
    <scope>NUCLEOTIDE SEQUENCE [LARGE SCALE GENOMIC DNA]</scope>
    <source>
        <strain evidence="2">cv. G240</strain>
    </source>
</reference>
<dbReference type="AlphaFoldDB" id="A0A7J7HVB9"/>
<organism evidence="1 2">
    <name type="scientific">Camellia sinensis</name>
    <name type="common">Tea plant</name>
    <name type="synonym">Thea sinensis</name>
    <dbReference type="NCBI Taxonomy" id="4442"/>
    <lineage>
        <taxon>Eukaryota</taxon>
        <taxon>Viridiplantae</taxon>
        <taxon>Streptophyta</taxon>
        <taxon>Embryophyta</taxon>
        <taxon>Tracheophyta</taxon>
        <taxon>Spermatophyta</taxon>
        <taxon>Magnoliopsida</taxon>
        <taxon>eudicotyledons</taxon>
        <taxon>Gunneridae</taxon>
        <taxon>Pentapetalae</taxon>
        <taxon>asterids</taxon>
        <taxon>Ericales</taxon>
        <taxon>Theaceae</taxon>
        <taxon>Camellia</taxon>
    </lineage>
</organism>
<dbReference type="Proteomes" id="UP000593564">
    <property type="component" value="Unassembled WGS sequence"/>
</dbReference>
<dbReference type="EMBL" id="JACBKZ010000003">
    <property type="protein sequence ID" value="KAF5956024.1"/>
    <property type="molecule type" value="Genomic_DNA"/>
</dbReference>
<keyword evidence="2" id="KW-1185">Reference proteome</keyword>
<protein>
    <submittedName>
        <fullName evidence="1">Uncharacterized protein</fullName>
    </submittedName>
</protein>
<evidence type="ECO:0000313" key="1">
    <source>
        <dbReference type="EMBL" id="KAF5956024.1"/>
    </source>
</evidence>
<evidence type="ECO:0000313" key="2">
    <source>
        <dbReference type="Proteomes" id="UP000593564"/>
    </source>
</evidence>
<reference evidence="1 2" key="2">
    <citation type="submission" date="2020-07" db="EMBL/GenBank/DDBJ databases">
        <title>Genome assembly of wild tea tree DASZ reveals pedigree and selection history of tea varieties.</title>
        <authorList>
            <person name="Zhang W."/>
        </authorList>
    </citation>
    <scope>NUCLEOTIDE SEQUENCE [LARGE SCALE GENOMIC DNA]</scope>
    <source>
        <strain evidence="2">cv. G240</strain>
        <tissue evidence="1">Leaf</tissue>
    </source>
</reference>